<keyword evidence="1" id="KW-0472">Membrane</keyword>
<gene>
    <name evidence="2" type="ORF">GRX01_09795</name>
</gene>
<sequence>MSRYLRATLADPTVRLGIAGGALTSASGLVAYVLLPIARGGAPGFYGGGRPGFDAGLVSVEAFASASPRYHALALALPAVTAGAVGALVSPNGGSRHRLTAVKLLGGNVLVPTLTVIGWYLVGSLLLAAGFPSVTARAGERAYTFLFVGLSVLGWGAFVAVPVLAVVITAVVVSTAGGYLLGAGLRSIREGATDG</sequence>
<keyword evidence="1" id="KW-0812">Transmembrane</keyword>
<reference evidence="2 3" key="1">
    <citation type="submission" date="2019-12" db="EMBL/GenBank/DDBJ databases">
        <title>Isolation and characterization of three novel carbon monoxide-oxidizing members of Halobacteria from salione crusts and soils.</title>
        <authorList>
            <person name="Myers M.R."/>
            <person name="King G.M."/>
        </authorList>
    </citation>
    <scope>NUCLEOTIDE SEQUENCE [LARGE SCALE GENOMIC DNA]</scope>
    <source>
        <strain evidence="2 3">WSA2</strain>
    </source>
</reference>
<feature type="transmembrane region" description="Helical" evidence="1">
    <location>
        <begin position="152"/>
        <end position="181"/>
    </location>
</feature>
<keyword evidence="1" id="KW-1133">Transmembrane helix</keyword>
<name>A0A6B0SSU5_9EURY</name>
<dbReference type="EMBL" id="WUUS01000005">
    <property type="protein sequence ID" value="MXR41627.1"/>
    <property type="molecule type" value="Genomic_DNA"/>
</dbReference>
<dbReference type="Proteomes" id="UP000437065">
    <property type="component" value="Unassembled WGS sequence"/>
</dbReference>
<evidence type="ECO:0000256" key="1">
    <source>
        <dbReference type="SAM" id="Phobius"/>
    </source>
</evidence>
<evidence type="ECO:0000313" key="2">
    <source>
        <dbReference type="EMBL" id="MXR41627.1"/>
    </source>
</evidence>
<feature type="transmembrane region" description="Helical" evidence="1">
    <location>
        <begin position="109"/>
        <end position="132"/>
    </location>
</feature>
<dbReference type="RefSeq" id="WP_159666361.1">
    <property type="nucleotide sequence ID" value="NZ_WUUS01000005.1"/>
</dbReference>
<organism evidence="2 3">
    <name type="scientific">Halobaculum saliterrae</name>
    <dbReference type="NCBI Taxonomy" id="2073113"/>
    <lineage>
        <taxon>Archaea</taxon>
        <taxon>Methanobacteriati</taxon>
        <taxon>Methanobacteriota</taxon>
        <taxon>Stenosarchaea group</taxon>
        <taxon>Halobacteria</taxon>
        <taxon>Halobacteriales</taxon>
        <taxon>Haloferacaceae</taxon>
        <taxon>Halobaculum</taxon>
    </lineage>
</organism>
<dbReference type="AlphaFoldDB" id="A0A6B0SSU5"/>
<accession>A0A6B0SSU5</accession>
<protein>
    <submittedName>
        <fullName evidence="2">Uncharacterized protein</fullName>
    </submittedName>
</protein>
<feature type="transmembrane region" description="Helical" evidence="1">
    <location>
        <begin position="12"/>
        <end position="35"/>
    </location>
</feature>
<keyword evidence="3" id="KW-1185">Reference proteome</keyword>
<proteinExistence type="predicted"/>
<feature type="transmembrane region" description="Helical" evidence="1">
    <location>
        <begin position="70"/>
        <end position="89"/>
    </location>
</feature>
<evidence type="ECO:0000313" key="3">
    <source>
        <dbReference type="Proteomes" id="UP000437065"/>
    </source>
</evidence>
<comment type="caution">
    <text evidence="2">The sequence shown here is derived from an EMBL/GenBank/DDBJ whole genome shotgun (WGS) entry which is preliminary data.</text>
</comment>